<dbReference type="Proteomes" id="UP000183209">
    <property type="component" value="Unassembled WGS sequence"/>
</dbReference>
<dbReference type="Gene3D" id="2.170.130.10">
    <property type="entry name" value="TonB-dependent receptor, plug domain"/>
    <property type="match status" value="1"/>
</dbReference>
<dbReference type="SUPFAM" id="SSF56935">
    <property type="entry name" value="Porins"/>
    <property type="match status" value="1"/>
</dbReference>
<dbReference type="InterPro" id="IPR008969">
    <property type="entry name" value="CarboxyPept-like_regulatory"/>
</dbReference>
<dbReference type="EMBL" id="FPAG01000008">
    <property type="protein sequence ID" value="SFT06178.1"/>
    <property type="molecule type" value="Genomic_DNA"/>
</dbReference>
<gene>
    <name evidence="6" type="ORF">SAMN04487906_2707</name>
</gene>
<proteinExistence type="predicted"/>
<feature type="region of interest" description="Disordered" evidence="4">
    <location>
        <begin position="797"/>
        <end position="816"/>
    </location>
</feature>
<dbReference type="PANTHER" id="PTHR40980:SF4">
    <property type="entry name" value="TONB-DEPENDENT RECEPTOR-LIKE BETA-BARREL DOMAIN-CONTAINING PROTEIN"/>
    <property type="match status" value="1"/>
</dbReference>
<dbReference type="GO" id="GO:0009279">
    <property type="term" value="C:cell outer membrane"/>
    <property type="evidence" value="ECO:0007669"/>
    <property type="project" value="UniProtKB-SubCell"/>
</dbReference>
<dbReference type="InterPro" id="IPR037066">
    <property type="entry name" value="Plug_dom_sf"/>
</dbReference>
<dbReference type="SUPFAM" id="SSF49464">
    <property type="entry name" value="Carboxypeptidase regulatory domain-like"/>
    <property type="match status" value="1"/>
</dbReference>
<evidence type="ECO:0000256" key="3">
    <source>
        <dbReference type="ARBA" id="ARBA00023237"/>
    </source>
</evidence>
<comment type="subcellular location">
    <subcellularLocation>
        <location evidence="1">Cell outer membrane</location>
    </subcellularLocation>
</comment>
<evidence type="ECO:0000313" key="7">
    <source>
        <dbReference type="Proteomes" id="UP000183209"/>
    </source>
</evidence>
<dbReference type="AlphaFoldDB" id="A0A1I6UXN4"/>
<dbReference type="OrthoDB" id="8764943at2"/>
<evidence type="ECO:0000259" key="5">
    <source>
        <dbReference type="Pfam" id="PF14905"/>
    </source>
</evidence>
<dbReference type="Gene3D" id="2.60.40.1120">
    <property type="entry name" value="Carboxypeptidase-like, regulatory domain"/>
    <property type="match status" value="1"/>
</dbReference>
<keyword evidence="3" id="KW-0998">Cell outer membrane</keyword>
<dbReference type="Pfam" id="PF13715">
    <property type="entry name" value="CarbopepD_reg_2"/>
    <property type="match status" value="1"/>
</dbReference>
<evidence type="ECO:0000256" key="2">
    <source>
        <dbReference type="ARBA" id="ARBA00023136"/>
    </source>
</evidence>
<dbReference type="InterPro" id="IPR041700">
    <property type="entry name" value="OMP_b-brl_3"/>
</dbReference>
<feature type="domain" description="Outer membrane protein beta-barrel" evidence="5">
    <location>
        <begin position="375"/>
        <end position="789"/>
    </location>
</feature>
<dbReference type="InterPro" id="IPR036942">
    <property type="entry name" value="Beta-barrel_TonB_sf"/>
</dbReference>
<evidence type="ECO:0000256" key="1">
    <source>
        <dbReference type="ARBA" id="ARBA00004442"/>
    </source>
</evidence>
<accession>A0A1I6UXN4</accession>
<sequence length="816" mass="92508">MRNFIVTFMLLTCIGLQSFGQPSPNAKIGSITGKVIDKTLNQPIPYASVVVKSKVDGSNITGGITNDEGVFELKNIEEGTHLFVVQFIGYQSFTKEITISRDNRKLELGTITLSENSIELEGVSVVGERTTIEQKIDRKVINIGKDLSTAGASASDIMNNLPSINVDQQTGNISMRGNENVRVMVDGKLSNIPVNQLLKQIPSTSIKSIELITNPSAKYNPEGMSGIINIILHKNANIGFNGNASVGLTYDENAKFNSALDLNYRNGKFNLYGNIGTNIGKNNNHGNIFRDVENSEQLFNFQDNNKSYLYKVGVDFYLNDKNTISFFTNQNIYDGKAKGNTNIIYNDDPTRNYFQNAYNKTDNHSQQYNFDYKLDFAKEGHNIELEVDYNTFESDSDFDFLYGGNTNLQNYSDFVGTDRTQLISNLDYVNPISENSKLEAGLEARLYESDIDYSSTGLTFNPDSGNLEATPDRNFIYNMDIYSAYVTFAHEYEKWAYQLGARAETVDVDADLNENRVYNDDYIQIYPSGFLTYTPTEKNQYQLSFSRRVDRPGLNQVNPFREWSTPQISSLGNPLLEPQFTNSIETNYTRRLKNGSITAGVFYRLIEDEINRAVYIDRVDTEKIILTFDNFDRTSAYGLEISSNYRPTKWWNFNASFDLYSQTQRSVTERSISPDENITIDEIITEEVKITNTPWNFRMNNNFKVTKILTLSLFGMYRSSAKGIQFETKPMYFVNTGARLSFAEGKGTLSLNYNDIFNTMRFAFEGENPYQQEGSFHWESQSVYLGLSYRFGSGKNRALSRKNRDDNTKDAGGGIL</sequence>
<dbReference type="RefSeq" id="WP_074979489.1">
    <property type="nucleotide sequence ID" value="NZ_FPAG01000008.1"/>
</dbReference>
<name>A0A1I6UXN4_9FLAO</name>
<dbReference type="PANTHER" id="PTHR40980">
    <property type="entry name" value="PLUG DOMAIN-CONTAINING PROTEIN"/>
    <property type="match status" value="1"/>
</dbReference>
<evidence type="ECO:0000256" key="4">
    <source>
        <dbReference type="SAM" id="MobiDB-lite"/>
    </source>
</evidence>
<organism evidence="6 7">
    <name type="scientific">Zhouia amylolytica</name>
    <dbReference type="NCBI Taxonomy" id="376730"/>
    <lineage>
        <taxon>Bacteria</taxon>
        <taxon>Pseudomonadati</taxon>
        <taxon>Bacteroidota</taxon>
        <taxon>Flavobacteriia</taxon>
        <taxon>Flavobacteriales</taxon>
        <taxon>Flavobacteriaceae</taxon>
        <taxon>Zhouia</taxon>
    </lineage>
</organism>
<protein>
    <submittedName>
        <fullName evidence="6">Outer membrane receptor proteins, mostly Fe transport</fullName>
    </submittedName>
</protein>
<keyword evidence="6" id="KW-0675">Receptor</keyword>
<dbReference type="Pfam" id="PF14905">
    <property type="entry name" value="OMP_b-brl_3"/>
    <property type="match status" value="1"/>
</dbReference>
<reference evidence="6 7" key="1">
    <citation type="submission" date="2016-10" db="EMBL/GenBank/DDBJ databases">
        <authorList>
            <person name="de Groot N.N."/>
        </authorList>
    </citation>
    <scope>NUCLEOTIDE SEQUENCE [LARGE SCALE GENOMIC DNA]</scope>
    <source>
        <strain evidence="6 7">CGMCC 1.6114</strain>
    </source>
</reference>
<evidence type="ECO:0000313" key="6">
    <source>
        <dbReference type="EMBL" id="SFT06178.1"/>
    </source>
</evidence>
<dbReference type="Gene3D" id="2.40.170.20">
    <property type="entry name" value="TonB-dependent receptor, beta-barrel domain"/>
    <property type="match status" value="1"/>
</dbReference>
<keyword evidence="2" id="KW-0472">Membrane</keyword>